<dbReference type="PRINTS" id="PR00990">
    <property type="entry name" value="RIBOKINASE"/>
</dbReference>
<gene>
    <name evidence="5" type="ORF">A3A02_00200</name>
</gene>
<dbReference type="InterPro" id="IPR029056">
    <property type="entry name" value="Ribokinase-like"/>
</dbReference>
<feature type="domain" description="Carbohydrate kinase PfkB" evidence="4">
    <location>
        <begin position="52"/>
        <end position="311"/>
    </location>
</feature>
<evidence type="ECO:0000259" key="4">
    <source>
        <dbReference type="Pfam" id="PF00294"/>
    </source>
</evidence>
<protein>
    <recommendedName>
        <fullName evidence="4">Carbohydrate kinase PfkB domain-containing protein</fullName>
    </recommendedName>
</protein>
<comment type="caution">
    <text evidence="5">The sequence shown here is derived from an EMBL/GenBank/DDBJ whole genome shotgun (WGS) entry which is preliminary data.</text>
</comment>
<proteinExistence type="inferred from homology"/>
<comment type="similarity">
    <text evidence="1">Belongs to the carbohydrate kinase PfkB family.</text>
</comment>
<accession>A0A1G1YLA2</accession>
<evidence type="ECO:0000256" key="3">
    <source>
        <dbReference type="ARBA" id="ARBA00022777"/>
    </source>
</evidence>
<dbReference type="InterPro" id="IPR002173">
    <property type="entry name" value="Carboh/pur_kinase_PfkB_CS"/>
</dbReference>
<dbReference type="GO" id="GO:0006796">
    <property type="term" value="P:phosphate-containing compound metabolic process"/>
    <property type="evidence" value="ECO:0007669"/>
    <property type="project" value="UniProtKB-ARBA"/>
</dbReference>
<dbReference type="Proteomes" id="UP000177376">
    <property type="component" value="Unassembled WGS sequence"/>
</dbReference>
<keyword evidence="2" id="KW-0808">Transferase</keyword>
<evidence type="ECO:0000256" key="2">
    <source>
        <dbReference type="ARBA" id="ARBA00022679"/>
    </source>
</evidence>
<dbReference type="Pfam" id="PF00294">
    <property type="entry name" value="PfkB"/>
    <property type="match status" value="1"/>
</dbReference>
<sequence>MLKRNIKKFDVVSIGGATSDFMFYSGEGELISTNNLTKQKLLAFEYGAKIIADKLYPTYGGGAANTAVAFARLGLKTGIICQVGWDEEGRKAVENLKKHRVDSSLIKYDKHNLTAFSMILTVKGAENEHIVFAHRGASDTLSNKDLQLDKIASDWLYISSLPKINWAGIMASVIKTKSKIAWNPGNAQLQQLAKMGKYLPKVKLFLLNKDEALEFKKLKDIKGLIKYIRGLGPEIVVITDGSAGAYVYDGHKYYFMKALKVKSVDTVGVGDAFSSAFTGALIYGKNIKTALSWGIKNSASVIGKVGAQNGLLDKRRLAQR</sequence>
<dbReference type="InterPro" id="IPR002139">
    <property type="entry name" value="Ribo/fructo_kinase"/>
</dbReference>
<dbReference type="Gene3D" id="3.40.1190.20">
    <property type="match status" value="1"/>
</dbReference>
<name>A0A1G1YLA2_9BACT</name>
<dbReference type="AlphaFoldDB" id="A0A1G1YLA2"/>
<dbReference type="InterPro" id="IPR011611">
    <property type="entry name" value="PfkB_dom"/>
</dbReference>
<evidence type="ECO:0000256" key="1">
    <source>
        <dbReference type="ARBA" id="ARBA00010688"/>
    </source>
</evidence>
<dbReference type="PROSITE" id="PS00583">
    <property type="entry name" value="PFKB_KINASES_1"/>
    <property type="match status" value="1"/>
</dbReference>
<reference evidence="5 6" key="1">
    <citation type="journal article" date="2016" name="Nat. Commun.">
        <title>Thousands of microbial genomes shed light on interconnected biogeochemical processes in an aquifer system.</title>
        <authorList>
            <person name="Anantharaman K."/>
            <person name="Brown C.T."/>
            <person name="Hug L.A."/>
            <person name="Sharon I."/>
            <person name="Castelle C.J."/>
            <person name="Probst A.J."/>
            <person name="Thomas B.C."/>
            <person name="Singh A."/>
            <person name="Wilkins M.J."/>
            <person name="Karaoz U."/>
            <person name="Brodie E.L."/>
            <person name="Williams K.H."/>
            <person name="Hubbard S.S."/>
            <person name="Banfield J.F."/>
        </authorList>
    </citation>
    <scope>NUCLEOTIDE SEQUENCE [LARGE SCALE GENOMIC DNA]</scope>
</reference>
<dbReference type="GO" id="GO:0016301">
    <property type="term" value="F:kinase activity"/>
    <property type="evidence" value="ECO:0007669"/>
    <property type="project" value="UniProtKB-KW"/>
</dbReference>
<keyword evidence="3" id="KW-0418">Kinase</keyword>
<organism evidence="5 6">
    <name type="scientific">Candidatus Buchananbacteria bacterium RIFCSPLOWO2_01_FULL_39_33</name>
    <dbReference type="NCBI Taxonomy" id="1797543"/>
    <lineage>
        <taxon>Bacteria</taxon>
        <taxon>Candidatus Buchananiibacteriota</taxon>
    </lineage>
</organism>
<dbReference type="PANTHER" id="PTHR10584:SF166">
    <property type="entry name" value="RIBOKINASE"/>
    <property type="match status" value="1"/>
</dbReference>
<evidence type="ECO:0000313" key="6">
    <source>
        <dbReference type="Proteomes" id="UP000177376"/>
    </source>
</evidence>
<dbReference type="PANTHER" id="PTHR10584">
    <property type="entry name" value="SUGAR KINASE"/>
    <property type="match status" value="1"/>
</dbReference>
<evidence type="ECO:0000313" key="5">
    <source>
        <dbReference type="EMBL" id="OGY53123.1"/>
    </source>
</evidence>
<dbReference type="SUPFAM" id="SSF53613">
    <property type="entry name" value="Ribokinase-like"/>
    <property type="match status" value="1"/>
</dbReference>
<dbReference type="EMBL" id="MHIM01000004">
    <property type="protein sequence ID" value="OGY53123.1"/>
    <property type="molecule type" value="Genomic_DNA"/>
</dbReference>